<dbReference type="OrthoDB" id="6075581at2"/>
<organism evidence="1 2">
    <name type="scientific">Marinobacter lipolyticus SM19</name>
    <dbReference type="NCBI Taxonomy" id="1318628"/>
    <lineage>
        <taxon>Bacteria</taxon>
        <taxon>Pseudomonadati</taxon>
        <taxon>Pseudomonadota</taxon>
        <taxon>Gammaproteobacteria</taxon>
        <taxon>Pseudomonadales</taxon>
        <taxon>Marinobacteraceae</taxon>
        <taxon>Marinobacter</taxon>
    </lineage>
</organism>
<protein>
    <submittedName>
        <fullName evidence="1">Uncharacterized protein</fullName>
    </submittedName>
</protein>
<dbReference type="EMBL" id="ASAD01000018">
    <property type="protein sequence ID" value="EON91217.1"/>
    <property type="molecule type" value="Genomic_DNA"/>
</dbReference>
<name>R8AY82_9GAMM</name>
<dbReference type="STRING" id="1318628.MARLIPOL_14995"/>
<keyword evidence="2" id="KW-1185">Reference proteome</keyword>
<accession>R8AY82</accession>
<dbReference type="HOGENOM" id="CLU_127058_0_0_6"/>
<dbReference type="PATRIC" id="fig|1318628.3.peg.2998"/>
<gene>
    <name evidence="1" type="ORF">MARLIPOL_14995</name>
</gene>
<dbReference type="eggNOG" id="ENOG503384P">
    <property type="taxonomic scope" value="Bacteria"/>
</dbReference>
<dbReference type="AlphaFoldDB" id="R8AY82"/>
<sequence>MKRTDSGHTRSLSLAILMVGTTLVSVVPGQSNAHQPPSAEGTPEGIVRASVLQEGGIEAMGVTILDAPKPAIMVSYRGEEVLTVFDSDNEPFLRFHRDRVEANTQSSLWEVVTHSQNSASGGDSSWVQVSGSGTFGWVDPRLSAGHIDPDTATGWRIPVRQGQQAMSAITGRLSWRALTANVTPTHQ</sequence>
<dbReference type="Proteomes" id="UP000016540">
    <property type="component" value="Unassembled WGS sequence"/>
</dbReference>
<comment type="caution">
    <text evidence="1">The sequence shown here is derived from an EMBL/GenBank/DDBJ whole genome shotgun (WGS) entry which is preliminary data.</text>
</comment>
<dbReference type="RefSeq" id="WP_012139153.1">
    <property type="nucleotide sequence ID" value="NZ_KE007327.1"/>
</dbReference>
<evidence type="ECO:0000313" key="2">
    <source>
        <dbReference type="Proteomes" id="UP000016540"/>
    </source>
</evidence>
<evidence type="ECO:0000313" key="1">
    <source>
        <dbReference type="EMBL" id="EON91217.1"/>
    </source>
</evidence>
<reference evidence="1 2" key="1">
    <citation type="journal article" date="2013" name="Genome Announc.">
        <title>Draft Genome Sequence of the Moderately Halophilic Bacterium Marinobacter lipolyticus Strain SM19.</title>
        <authorList>
            <person name="Papke R.T."/>
            <person name="de la Haba R.R."/>
            <person name="Infante-Dominguez C."/>
            <person name="Perez D."/>
            <person name="Sanchez-Porro C."/>
            <person name="Lapierre P."/>
            <person name="Ventosa A."/>
        </authorList>
    </citation>
    <scope>NUCLEOTIDE SEQUENCE [LARGE SCALE GENOMIC DNA]</scope>
    <source>
        <strain evidence="1 2">SM19</strain>
    </source>
</reference>
<proteinExistence type="predicted"/>